<dbReference type="Gene3D" id="2.60.120.260">
    <property type="entry name" value="Galactose-binding domain-like"/>
    <property type="match status" value="1"/>
</dbReference>
<dbReference type="KEGG" id="scl:sce0750"/>
<evidence type="ECO:0000313" key="1">
    <source>
        <dbReference type="EMBL" id="CAN90907.1"/>
    </source>
</evidence>
<organism evidence="1 2">
    <name type="scientific">Sorangium cellulosum (strain So ce56)</name>
    <name type="common">Polyangium cellulosum (strain So ce56)</name>
    <dbReference type="NCBI Taxonomy" id="448385"/>
    <lineage>
        <taxon>Bacteria</taxon>
        <taxon>Pseudomonadati</taxon>
        <taxon>Myxococcota</taxon>
        <taxon>Polyangia</taxon>
        <taxon>Polyangiales</taxon>
        <taxon>Polyangiaceae</taxon>
        <taxon>Sorangium</taxon>
    </lineage>
</organism>
<dbReference type="OrthoDB" id="514320at2"/>
<reference evidence="1 2" key="1">
    <citation type="journal article" date="2007" name="Nat. Biotechnol.">
        <title>Complete genome sequence of the myxobacterium Sorangium cellulosum.</title>
        <authorList>
            <person name="Schneiker S."/>
            <person name="Perlova O."/>
            <person name="Kaiser O."/>
            <person name="Gerth K."/>
            <person name="Alici A."/>
            <person name="Altmeyer M.O."/>
            <person name="Bartels D."/>
            <person name="Bekel T."/>
            <person name="Beyer S."/>
            <person name="Bode E."/>
            <person name="Bode H.B."/>
            <person name="Bolten C.J."/>
            <person name="Choudhuri J.V."/>
            <person name="Doss S."/>
            <person name="Elnakady Y.A."/>
            <person name="Frank B."/>
            <person name="Gaigalat L."/>
            <person name="Goesmann A."/>
            <person name="Groeger C."/>
            <person name="Gross F."/>
            <person name="Jelsbak L."/>
            <person name="Jelsbak L."/>
            <person name="Kalinowski J."/>
            <person name="Kegler C."/>
            <person name="Knauber T."/>
            <person name="Konietzny S."/>
            <person name="Kopp M."/>
            <person name="Krause L."/>
            <person name="Krug D."/>
            <person name="Linke B."/>
            <person name="Mahmud T."/>
            <person name="Martinez-Arias R."/>
            <person name="McHardy A.C."/>
            <person name="Merai M."/>
            <person name="Meyer F."/>
            <person name="Mormann S."/>
            <person name="Munoz-Dorado J."/>
            <person name="Perez J."/>
            <person name="Pradella S."/>
            <person name="Rachid S."/>
            <person name="Raddatz G."/>
            <person name="Rosenau F."/>
            <person name="Rueckert C."/>
            <person name="Sasse F."/>
            <person name="Scharfe M."/>
            <person name="Schuster S.C."/>
            <person name="Suen G."/>
            <person name="Treuner-Lange A."/>
            <person name="Velicer G.J."/>
            <person name="Vorholter F.-J."/>
            <person name="Weissman K.J."/>
            <person name="Welch R.D."/>
            <person name="Wenzel S.C."/>
            <person name="Whitworth D.E."/>
            <person name="Wilhelm S."/>
            <person name="Wittmann C."/>
            <person name="Bloecker H."/>
            <person name="Puehler A."/>
            <person name="Mueller R."/>
        </authorList>
    </citation>
    <scope>NUCLEOTIDE SEQUENCE [LARGE SCALE GENOMIC DNA]</scope>
    <source>
        <strain evidence="2">So ce56</strain>
    </source>
</reference>
<proteinExistence type="predicted"/>
<sequence length="105" mass="11840">MGTQHITNIGGNKVSHTFDTPGGWSSTITYGYRKMRNAGKAAIYWDGQYFSTISLYDPGNVYHCEFTLHDMPSGVHTVMVKALNQKEPVSGGTYVNVDYFRQYDF</sequence>
<dbReference type="AlphaFoldDB" id="A9ENV9"/>
<dbReference type="BioCyc" id="SCEL448385:SCE_RS03935-MONOMER"/>
<dbReference type="Proteomes" id="UP000002139">
    <property type="component" value="Chromosome"/>
</dbReference>
<dbReference type="RefSeq" id="WP_012233385.1">
    <property type="nucleotide sequence ID" value="NC_010162.1"/>
</dbReference>
<evidence type="ECO:0000313" key="2">
    <source>
        <dbReference type="Proteomes" id="UP000002139"/>
    </source>
</evidence>
<gene>
    <name evidence="1" type="ordered locus">sce0750</name>
</gene>
<protein>
    <recommendedName>
        <fullName evidence="3">Carbohydrate binding module xylan-binding domain-containing protein</fullName>
    </recommendedName>
</protein>
<dbReference type="EMBL" id="AM746676">
    <property type="protein sequence ID" value="CAN90907.1"/>
    <property type="molecule type" value="Genomic_DNA"/>
</dbReference>
<dbReference type="HOGENOM" id="CLU_2234823_0_0_7"/>
<evidence type="ECO:0008006" key="3">
    <source>
        <dbReference type="Google" id="ProtNLM"/>
    </source>
</evidence>
<keyword evidence="2" id="KW-1185">Reference proteome</keyword>
<name>A9ENV9_SORC5</name>
<accession>A9ENV9</accession>